<dbReference type="InterPro" id="IPR046470">
    <property type="entry name" value="SAM_HAT_C"/>
</dbReference>
<dbReference type="PANTHER" id="PTHR35092">
    <property type="entry name" value="CHLORINASE MJ1651"/>
    <property type="match status" value="1"/>
</dbReference>
<dbReference type="Pfam" id="PF20257">
    <property type="entry name" value="SAM_HAT_C"/>
    <property type="match status" value="1"/>
</dbReference>
<dbReference type="EMBL" id="JAATJA010000002">
    <property type="protein sequence ID" value="NJB68139.1"/>
    <property type="molecule type" value="Genomic_DNA"/>
</dbReference>
<dbReference type="InterPro" id="IPR002747">
    <property type="entry name" value="SAM_OH_AdoTrfase"/>
</dbReference>
<keyword evidence="6" id="KW-1185">Reference proteome</keyword>
<comment type="similarity">
    <text evidence="2">Belongs to the SAM hydrolase / SAM-dependent halogenase family.</text>
</comment>
<dbReference type="InterPro" id="IPR023228">
    <property type="entry name" value="SAM_OH_AdoTrfase_N_sf"/>
</dbReference>
<protein>
    <recommendedName>
        <fullName evidence="7">SAM-dependent chlorinase/fluorinase</fullName>
    </recommendedName>
</protein>
<name>A0A846QU23_9BACT</name>
<dbReference type="SUPFAM" id="SSF101852">
    <property type="entry name" value="Bacterial fluorinating enzyme, C-terminal domain"/>
    <property type="match status" value="1"/>
</dbReference>
<organism evidence="5 6">
    <name type="scientific">Desulfobaculum xiamenense</name>
    <dbReference type="NCBI Taxonomy" id="995050"/>
    <lineage>
        <taxon>Bacteria</taxon>
        <taxon>Pseudomonadati</taxon>
        <taxon>Thermodesulfobacteriota</taxon>
        <taxon>Desulfovibrionia</taxon>
        <taxon>Desulfovibrionales</taxon>
        <taxon>Desulfovibrionaceae</taxon>
        <taxon>Desulfobaculum</taxon>
    </lineage>
</organism>
<reference evidence="5 6" key="1">
    <citation type="submission" date="2020-03" db="EMBL/GenBank/DDBJ databases">
        <title>Genomic Encyclopedia of Type Strains, Phase IV (KMG-IV): sequencing the most valuable type-strain genomes for metagenomic binning, comparative biology and taxonomic classification.</title>
        <authorList>
            <person name="Goeker M."/>
        </authorList>
    </citation>
    <scope>NUCLEOTIDE SEQUENCE [LARGE SCALE GENOMIC DNA]</scope>
    <source>
        <strain evidence="5 6">DSM 24233</strain>
    </source>
</reference>
<feature type="domain" description="S-adenosyl-l-methionine hydroxide adenosyltransferase C-terminal" evidence="4">
    <location>
        <begin position="179"/>
        <end position="263"/>
    </location>
</feature>
<dbReference type="InterPro" id="IPR046469">
    <property type="entry name" value="SAM_HAT_N"/>
</dbReference>
<evidence type="ECO:0000313" key="5">
    <source>
        <dbReference type="EMBL" id="NJB68139.1"/>
    </source>
</evidence>
<proteinExistence type="inferred from homology"/>
<evidence type="ECO:0008006" key="7">
    <source>
        <dbReference type="Google" id="ProtNLM"/>
    </source>
</evidence>
<dbReference type="Proteomes" id="UP000580856">
    <property type="component" value="Unassembled WGS sequence"/>
</dbReference>
<comment type="caution">
    <text evidence="5">The sequence shown here is derived from an EMBL/GenBank/DDBJ whole genome shotgun (WGS) entry which is preliminary data.</text>
</comment>
<dbReference type="PANTHER" id="PTHR35092:SF1">
    <property type="entry name" value="CHLORINASE MJ1651"/>
    <property type="match status" value="1"/>
</dbReference>
<sequence>MKTPVALLSDFGTGDPYVAQMKGAILRINPDALIVDVTHGIEPFNLAQGGFHLNATRPHFPQGTIFVAVVDPGVGGTRRIVLLEKDGQRILAPDNGLLGLVLAAPGEARAFDMSAHIRARADISHTFHGRDVFAPLAARLALGEAPESLGPQIPVDALQRLDWAAPQPAADRRAVSAVVLHVDRFGNCILNIPDAPWFDTFCAWSGLALSSRRHSASVVCAQIYSNIPLGALGLMRGSQGYLELSMNQASAARLLSATCGTRITLSATDDAS</sequence>
<gene>
    <name evidence="5" type="ORF">GGQ74_001812</name>
</gene>
<evidence type="ECO:0000259" key="4">
    <source>
        <dbReference type="Pfam" id="PF20257"/>
    </source>
</evidence>
<dbReference type="AlphaFoldDB" id="A0A846QU23"/>
<dbReference type="Pfam" id="PF01887">
    <property type="entry name" value="SAM_HAT_N"/>
    <property type="match status" value="1"/>
</dbReference>
<dbReference type="PIRSF" id="PIRSF006779">
    <property type="entry name" value="UCP006779"/>
    <property type="match status" value="1"/>
</dbReference>
<evidence type="ECO:0000256" key="1">
    <source>
        <dbReference type="ARBA" id="ARBA00022691"/>
    </source>
</evidence>
<evidence type="ECO:0000256" key="2">
    <source>
        <dbReference type="ARBA" id="ARBA00024035"/>
    </source>
</evidence>
<evidence type="ECO:0000259" key="3">
    <source>
        <dbReference type="Pfam" id="PF01887"/>
    </source>
</evidence>
<dbReference type="InterPro" id="IPR023227">
    <property type="entry name" value="SAM_OH_AdoTrfase_C_sf"/>
</dbReference>
<feature type="domain" description="S-adenosyl-l-methionine hydroxide adenosyltransferase N-terminal" evidence="3">
    <location>
        <begin position="5"/>
        <end position="150"/>
    </location>
</feature>
<dbReference type="RefSeq" id="WP_167941233.1">
    <property type="nucleotide sequence ID" value="NZ_JAATJA010000002.1"/>
</dbReference>
<accession>A0A846QU23</accession>
<keyword evidence="1" id="KW-0949">S-adenosyl-L-methionine</keyword>
<dbReference type="Gene3D" id="2.40.30.90">
    <property type="entry name" value="Bacterial fluorinating enzyme like"/>
    <property type="match status" value="1"/>
</dbReference>
<evidence type="ECO:0000313" key="6">
    <source>
        <dbReference type="Proteomes" id="UP000580856"/>
    </source>
</evidence>
<dbReference type="SUPFAM" id="SSF102522">
    <property type="entry name" value="Bacterial fluorinating enzyme, N-terminal domain"/>
    <property type="match status" value="1"/>
</dbReference>
<dbReference type="Gene3D" id="3.40.50.10790">
    <property type="entry name" value="S-adenosyl-l-methionine hydroxide adenosyltransferase, N-terminal"/>
    <property type="match status" value="1"/>
</dbReference>